<dbReference type="EMBL" id="MNQU01000154">
    <property type="protein sequence ID" value="OKZ35848.1"/>
    <property type="molecule type" value="Genomic_DNA"/>
</dbReference>
<evidence type="ECO:0000313" key="52">
    <source>
        <dbReference type="Proteomes" id="UP000285283"/>
    </source>
</evidence>
<dbReference type="Gene3D" id="2.60.120.10">
    <property type="entry name" value="Jelly Rolls"/>
    <property type="match status" value="1"/>
</dbReference>
<evidence type="ECO:0000313" key="64">
    <source>
        <dbReference type="Proteomes" id="UP000487221"/>
    </source>
</evidence>
<dbReference type="Proteomes" id="UP000186549">
    <property type="component" value="Unassembled WGS sequence"/>
</dbReference>
<accession>A0A139KDU1</accession>
<evidence type="ECO:0000313" key="16">
    <source>
        <dbReference type="EMBL" id="MDC1751693.1"/>
    </source>
</evidence>
<evidence type="ECO:0000313" key="47">
    <source>
        <dbReference type="Proteomes" id="UP000283684"/>
    </source>
</evidence>
<dbReference type="AlphaFoldDB" id="A0A139KDU1"/>
<dbReference type="Proteomes" id="UP001181247">
    <property type="component" value="Unassembled WGS sequence"/>
</dbReference>
<dbReference type="EMBL" id="QSRB01000003">
    <property type="protein sequence ID" value="RGK87369.1"/>
    <property type="molecule type" value="Genomic_DNA"/>
</dbReference>
<feature type="domain" description="Cyclic nucleotide-binding" evidence="1">
    <location>
        <begin position="35"/>
        <end position="121"/>
    </location>
</feature>
<dbReference type="Proteomes" id="UP001213309">
    <property type="component" value="Unassembled WGS sequence"/>
</dbReference>
<dbReference type="Proteomes" id="UP000283601">
    <property type="component" value="Unassembled WGS sequence"/>
</dbReference>
<dbReference type="EMBL" id="QRJL01000004">
    <property type="protein sequence ID" value="RHH32144.1"/>
    <property type="molecule type" value="Genomic_DNA"/>
</dbReference>
<evidence type="ECO:0000313" key="32">
    <source>
        <dbReference type="EMBL" id="RGZ51574.1"/>
    </source>
</evidence>
<evidence type="ECO:0000313" key="34">
    <source>
        <dbReference type="EMBL" id="RHC74305.1"/>
    </source>
</evidence>
<evidence type="ECO:0000313" key="7">
    <source>
        <dbReference type="EMBL" id="KAB4128870.1"/>
    </source>
</evidence>
<reference evidence="40 41" key="4">
    <citation type="submission" date="2018-08" db="EMBL/GenBank/DDBJ databases">
        <title>A genome reference for cultivated species of the human gut microbiota.</title>
        <authorList>
            <person name="Zou Y."/>
            <person name="Xue W."/>
            <person name="Luo G."/>
        </authorList>
    </citation>
    <scope>NUCLEOTIDE SEQUENCE [LARGE SCALE GENOMIC DNA]</scope>
    <source>
        <strain evidence="31 49">AF17-20</strain>
        <strain evidence="30 52">AF21-53</strain>
        <strain evidence="37 48">AM18-14LB</strain>
        <strain evidence="36 51">AM27-46</strain>
        <strain evidence="35 46">AM29-12AC</strain>
        <strain evidence="34 50">AM34-25</strain>
        <strain evidence="33 53">AM39-1</strain>
        <strain evidence="32 47">AM50-4</strain>
        <strain evidence="29 40">OM03-4</strain>
        <strain evidence="28 44">OM07-9</strain>
        <strain evidence="27 41">TF08-13</strain>
        <strain evidence="26 43">TF09-22</strain>
        <strain evidence="25 42">TM04-30</strain>
        <strain evidence="24 45">TM10-17</strain>
    </source>
</reference>
<dbReference type="EMBL" id="QSEE01000001">
    <property type="protein sequence ID" value="RGZ51574.1"/>
    <property type="molecule type" value="Genomic_DNA"/>
</dbReference>
<evidence type="ECO:0000313" key="62">
    <source>
        <dbReference type="Proteomes" id="UP000462376"/>
    </source>
</evidence>
<organism evidence="29 40">
    <name type="scientific">Bacteroides uniformis</name>
    <dbReference type="NCBI Taxonomy" id="820"/>
    <lineage>
        <taxon>Bacteria</taxon>
        <taxon>Pseudomonadati</taxon>
        <taxon>Bacteroidota</taxon>
        <taxon>Bacteroidia</taxon>
        <taxon>Bacteroidales</taxon>
        <taxon>Bacteroidaceae</taxon>
        <taxon>Bacteroides</taxon>
    </lineage>
</organism>
<dbReference type="Proteomes" id="UP000487221">
    <property type="component" value="Unassembled WGS sequence"/>
</dbReference>
<dbReference type="OrthoDB" id="680421at2"/>
<dbReference type="EMBL" id="BQNL01000001">
    <property type="protein sequence ID" value="GKH13304.1"/>
    <property type="molecule type" value="Genomic_DNA"/>
</dbReference>
<evidence type="ECO:0000313" key="35">
    <source>
        <dbReference type="EMBL" id="RHE24884.1"/>
    </source>
</evidence>
<dbReference type="Proteomes" id="UP000320533">
    <property type="component" value="Chromosome"/>
</dbReference>
<dbReference type="Proteomes" id="UP001215818">
    <property type="component" value="Unassembled WGS sequence"/>
</dbReference>
<dbReference type="Proteomes" id="UP000432488">
    <property type="component" value="Unassembled WGS sequence"/>
</dbReference>
<dbReference type="EMBL" id="JAQNQY010000003">
    <property type="protein sequence ID" value="MDC1751693.1"/>
    <property type="molecule type" value="Genomic_DNA"/>
</dbReference>
<dbReference type="Proteomes" id="UP000441711">
    <property type="component" value="Unassembled WGS sequence"/>
</dbReference>
<dbReference type="Proteomes" id="UP000434462">
    <property type="component" value="Unassembled WGS sequence"/>
</dbReference>
<dbReference type="Proteomes" id="UP000283766">
    <property type="component" value="Unassembled WGS sequence"/>
</dbReference>
<dbReference type="EMBL" id="WCTR01000007">
    <property type="protein sequence ID" value="KAB4212304.1"/>
    <property type="molecule type" value="Genomic_DNA"/>
</dbReference>
<dbReference type="KEGG" id="bun:Bun01g_15530"/>
<dbReference type="EMBL" id="NFHS01000006">
    <property type="protein sequence ID" value="OUN53745.1"/>
    <property type="molecule type" value="Genomic_DNA"/>
</dbReference>
<evidence type="ECO:0000313" key="5">
    <source>
        <dbReference type="EMBL" id="KAB4109437.1"/>
    </source>
</evidence>
<dbReference type="Proteomes" id="UP000487989">
    <property type="component" value="Unassembled WGS sequence"/>
</dbReference>
<dbReference type="Proteomes" id="UP000283684">
    <property type="component" value="Unassembled WGS sequence"/>
</dbReference>
<dbReference type="EMBL" id="WCUP01000006">
    <property type="protein sequence ID" value="KAB4109437.1"/>
    <property type="molecule type" value="Genomic_DNA"/>
</dbReference>
<dbReference type="EMBL" id="WCTL01000002">
    <property type="protein sequence ID" value="KAB4240207.1"/>
    <property type="molecule type" value="Genomic_DNA"/>
</dbReference>
<evidence type="ECO:0000313" key="25">
    <source>
        <dbReference type="EMBL" id="RGJ96611.1"/>
    </source>
</evidence>
<dbReference type="EMBL" id="AP019724">
    <property type="protein sequence ID" value="BBK87183.1"/>
    <property type="molecule type" value="Genomic_DNA"/>
</dbReference>
<dbReference type="EMBL" id="QSJZ01000002">
    <property type="protein sequence ID" value="RHE24884.1"/>
    <property type="molecule type" value="Genomic_DNA"/>
</dbReference>
<evidence type="ECO:0000313" key="15">
    <source>
        <dbReference type="EMBL" id="MBT8726280.1"/>
    </source>
</evidence>
<dbReference type="EMBL" id="WCTM01000014">
    <property type="protein sequence ID" value="KAB4238270.1"/>
    <property type="molecule type" value="Genomic_DNA"/>
</dbReference>
<reference evidence="23" key="3">
    <citation type="journal article" date="2018" name="BMC Genomics">
        <title>Whole genome sequencing and function prediction of 133 gut anaerobes isolated from chicken caecum in pure cultures.</title>
        <authorList>
            <person name="Medvecky M."/>
            <person name="Cejkova D."/>
            <person name="Polansky O."/>
            <person name="Karasova D."/>
            <person name="Kubasova T."/>
            <person name="Cizek A."/>
            <person name="Rychlik I."/>
        </authorList>
    </citation>
    <scope>NUCLEOTIDE SEQUENCE</scope>
    <source>
        <strain evidence="23">An67</strain>
    </source>
</reference>
<evidence type="ECO:0000313" key="33">
    <source>
        <dbReference type="EMBL" id="RHB72325.1"/>
    </source>
</evidence>
<evidence type="ECO:0000313" key="2">
    <source>
        <dbReference type="EMBL" id="BBK87183.1"/>
    </source>
</evidence>
<reference evidence="2 54" key="6">
    <citation type="submission" date="2019-06" db="EMBL/GenBank/DDBJ databases">
        <title>Complete genome sequence of Bacteroides uniformis NBRC 113350.</title>
        <authorList>
            <person name="Miura T."/>
            <person name="Furukawa M."/>
            <person name="Shimamura M."/>
            <person name="Ohyama Y."/>
            <person name="Yamazoe A."/>
            <person name="Kawasaki H."/>
        </authorList>
    </citation>
    <scope>NUCLEOTIDE SEQUENCE [LARGE SCALE GENOMIC DNA]</scope>
    <source>
        <strain evidence="2 54">NBRC 113350</strain>
    </source>
</reference>
<reference evidence="16 67" key="9">
    <citation type="submission" date="2022-10" db="EMBL/GenBank/DDBJ databases">
        <title>Human gut microbiome strain richness.</title>
        <authorList>
            <person name="Chen-Liaw A."/>
        </authorList>
    </citation>
    <scope>NUCLEOTIDE SEQUENCE</scope>
    <source>
        <strain evidence="20">1001713st1_F9_1001713B170221_170320</strain>
        <strain evidence="19">1001713st2_A4_1001713B170214_170313</strain>
        <strain evidence="16">A1_m1001262Bd0_191120</strain>
        <strain evidence="18">BSD2780061687st1_G10_BSD2780061687b_171204</strain>
        <strain evidence="17 67">D53st1_B1_D53t1_180928</strain>
    </source>
</reference>
<dbReference type="Proteomes" id="UP000285283">
    <property type="component" value="Unassembled WGS sequence"/>
</dbReference>
<dbReference type="Pfam" id="PF00027">
    <property type="entry name" value="cNMP_binding"/>
    <property type="match status" value="1"/>
</dbReference>
<evidence type="ECO:0000313" key="30">
    <source>
        <dbReference type="EMBL" id="RGS57555.1"/>
    </source>
</evidence>
<evidence type="ECO:0000313" key="24">
    <source>
        <dbReference type="EMBL" id="RGI73004.1"/>
    </source>
</evidence>
<evidence type="ECO:0000313" key="42">
    <source>
        <dbReference type="Proteomes" id="UP000260844"/>
    </source>
</evidence>
<protein>
    <submittedName>
        <fullName evidence="29">Crp/Fnr family transcriptional regulator</fullName>
    </submittedName>
    <submittedName>
        <fullName evidence="2">Cyclic nucleotide-binding protein</fullName>
    </submittedName>
</protein>
<evidence type="ECO:0000313" key="18">
    <source>
        <dbReference type="EMBL" id="MDC1853680.1"/>
    </source>
</evidence>
<evidence type="ECO:0000313" key="8">
    <source>
        <dbReference type="EMBL" id="KAB4173113.1"/>
    </source>
</evidence>
<dbReference type="EMBL" id="JAQNSI010000080">
    <property type="protein sequence ID" value="MDC1899516.1"/>
    <property type="molecule type" value="Genomic_DNA"/>
</dbReference>
<dbReference type="InterPro" id="IPR000595">
    <property type="entry name" value="cNMP-bd_dom"/>
</dbReference>
<dbReference type="Proteomes" id="UP000466952">
    <property type="component" value="Unassembled WGS sequence"/>
</dbReference>
<evidence type="ECO:0000313" key="20">
    <source>
        <dbReference type="EMBL" id="MDC1899516.1"/>
    </source>
</evidence>
<dbReference type="EMBL" id="QSVA01000001">
    <property type="protein sequence ID" value="RGN97470.1"/>
    <property type="molecule type" value="Genomic_DNA"/>
</dbReference>
<evidence type="ECO:0000313" key="67">
    <source>
        <dbReference type="Proteomes" id="UP001215818"/>
    </source>
</evidence>
<evidence type="ECO:0000313" key="44">
    <source>
        <dbReference type="Proteomes" id="UP000261295"/>
    </source>
</evidence>
<dbReference type="EMBL" id="WCUV01000002">
    <property type="protein sequence ID" value="KAB4095763.1"/>
    <property type="molecule type" value="Genomic_DNA"/>
</dbReference>
<gene>
    <name evidence="23" type="ORF">B5G17_12400</name>
    <name evidence="22" type="ORF">BHV79_05635</name>
    <name evidence="2" type="ORF">Bun01g_15530</name>
    <name evidence="3" type="ORF">CE91St12_15140</name>
    <name evidence="37" type="ORF">DW216_09160</name>
    <name evidence="36" type="ORF">DW729_13780</name>
    <name evidence="35" type="ORF">DW758_05375</name>
    <name evidence="34" type="ORF">DW831_08575</name>
    <name evidence="33" type="ORF">DW873_11960</name>
    <name evidence="32" type="ORF">DW988_02135</name>
    <name evidence="31" type="ORF">DWW83_02450</name>
    <name evidence="30" type="ORF">DWX87_00765</name>
    <name evidence="29" type="ORF">DXB37_00995</name>
    <name evidence="28" type="ORF">DXC07_07170</name>
    <name evidence="27" type="ORF">DXC80_03365</name>
    <name evidence="26" type="ORF">DXC91_06330</name>
    <name evidence="25" type="ORF">DXD40_03975</name>
    <name evidence="24" type="ORF">DXD90_16605</name>
    <name evidence="12" type="ORF">GAP41_18675</name>
    <name evidence="13" type="ORF">GAP47_03370</name>
    <name evidence="14" type="ORF">GAP48_03270</name>
    <name evidence="11" type="ORF">GAP55_11240</name>
    <name evidence="10" type="ORF">GAQ34_05120</name>
    <name evidence="9" type="ORF">GAQ44_04915</name>
    <name evidence="4" type="ORF">GAQ56_01930</name>
    <name evidence="8" type="ORF">GAQ59_03000</name>
    <name evidence="5" type="ORF">GAQ70_09640</name>
    <name evidence="6" type="ORF">GAQ72_13325</name>
    <name evidence="7" type="ORF">GAQ75_00890</name>
    <name evidence="15" type="ORF">JQN06_08890</name>
    <name evidence="17" type="ORF">POY73_11855</name>
    <name evidence="16" type="ORF">POY80_04425</name>
    <name evidence="20" type="ORF">POZ10_02655</name>
    <name evidence="18" type="ORF">POZ22_02575</name>
    <name evidence="19" type="ORF">POZ24_04000</name>
    <name evidence="21" type="ORF">RVH16_20250</name>
</gene>
<evidence type="ECO:0000313" key="37">
    <source>
        <dbReference type="EMBL" id="RHH32144.1"/>
    </source>
</evidence>
<dbReference type="Proteomes" id="UP000431575">
    <property type="component" value="Unassembled WGS sequence"/>
</dbReference>
<dbReference type="EMBL" id="WCTY01000007">
    <property type="protein sequence ID" value="KAB4186049.1"/>
    <property type="molecule type" value="Genomic_DNA"/>
</dbReference>
<evidence type="ECO:0000313" key="60">
    <source>
        <dbReference type="Proteomes" id="UP000441711"/>
    </source>
</evidence>
<dbReference type="Proteomes" id="UP001196342">
    <property type="component" value="Unassembled WGS sequence"/>
</dbReference>
<evidence type="ECO:0000313" key="48">
    <source>
        <dbReference type="Proteomes" id="UP000283766"/>
    </source>
</evidence>
<dbReference type="RefSeq" id="WP_005824006.1">
    <property type="nucleotide sequence ID" value="NZ_AP019724.1"/>
</dbReference>
<dbReference type="EMBL" id="WCUA01000003">
    <property type="protein sequence ID" value="KAB4187352.1"/>
    <property type="molecule type" value="Genomic_DNA"/>
</dbReference>
<dbReference type="Proteomes" id="UP000438773">
    <property type="component" value="Unassembled WGS sequence"/>
</dbReference>
<dbReference type="InterPro" id="IPR018490">
    <property type="entry name" value="cNMP-bd_dom_sf"/>
</dbReference>
<evidence type="ECO:0000313" key="58">
    <source>
        <dbReference type="Proteomes" id="UP000434462"/>
    </source>
</evidence>
<dbReference type="Proteomes" id="UP000260795">
    <property type="component" value="Unassembled WGS sequence"/>
</dbReference>
<dbReference type="Proteomes" id="UP000462376">
    <property type="component" value="Unassembled WGS sequence"/>
</dbReference>
<dbReference type="Proteomes" id="UP000261295">
    <property type="component" value="Unassembled WGS sequence"/>
</dbReference>
<evidence type="ECO:0000313" key="17">
    <source>
        <dbReference type="EMBL" id="MDC1794821.1"/>
    </source>
</evidence>
<evidence type="ECO:0000313" key="57">
    <source>
        <dbReference type="Proteomes" id="UP000433928"/>
    </source>
</evidence>
<evidence type="ECO:0000313" key="36">
    <source>
        <dbReference type="EMBL" id="RHE58771.1"/>
    </source>
</evidence>
<dbReference type="EMBL" id="JAQNSB010000002">
    <property type="protein sequence ID" value="MDC1853680.1"/>
    <property type="molecule type" value="Genomic_DNA"/>
</dbReference>
<evidence type="ECO:0000313" key="19">
    <source>
        <dbReference type="EMBL" id="MDC1879187.1"/>
    </source>
</evidence>
<evidence type="ECO:0000313" key="45">
    <source>
        <dbReference type="Proteomes" id="UP000263754"/>
    </source>
</evidence>
<evidence type="ECO:0000313" key="66">
    <source>
        <dbReference type="Proteomes" id="UP001196342"/>
    </source>
</evidence>
<reference evidence="22 38" key="1">
    <citation type="journal article" date="2016" name="Nat. Biotechnol.">
        <title>Measurement of bacterial replication rates in microbial communities.</title>
        <authorList>
            <person name="Brown C.T."/>
            <person name="Olm M.R."/>
            <person name="Thomas B.C."/>
            <person name="Banfield J.F."/>
        </authorList>
    </citation>
    <scope>NUCLEOTIDE SEQUENCE [LARGE SCALE GENOMIC DNA]</scope>
    <source>
        <strain evidence="22">45_41</strain>
    </source>
</reference>
<dbReference type="SUPFAM" id="SSF51206">
    <property type="entry name" value="cAMP-binding domain-like"/>
    <property type="match status" value="1"/>
</dbReference>
<reference evidence="3" key="8">
    <citation type="submission" date="2022-01" db="EMBL/GenBank/DDBJ databases">
        <title>Novel bile acid biosynthetic pathways are enriched in the microbiome of centenarians.</title>
        <authorList>
            <person name="Sato Y."/>
            <person name="Atarashi K."/>
            <person name="Plichta R.D."/>
            <person name="Arai Y."/>
            <person name="Sasajima S."/>
            <person name="Kearney M.S."/>
            <person name="Suda W."/>
            <person name="Takeshita K."/>
            <person name="Sasaki T."/>
            <person name="Okamoto S."/>
            <person name="Skelly N.A."/>
            <person name="Okamura Y."/>
            <person name="Vlamakis H."/>
            <person name="Li Y."/>
            <person name="Tanoue T."/>
            <person name="Takei H."/>
            <person name="Nittono H."/>
            <person name="Narushima S."/>
            <person name="Irie J."/>
            <person name="Itoh H."/>
            <person name="Moriya K."/>
            <person name="Sugiura Y."/>
            <person name="Suematsu M."/>
            <person name="Moritoki N."/>
            <person name="Shibata S."/>
            <person name="Littman R.D."/>
            <person name="Fischbach A.M."/>
            <person name="Uwamino Y."/>
            <person name="Inoue T."/>
            <person name="Honda A."/>
            <person name="Hattori M."/>
            <person name="Murai T."/>
            <person name="Xavier J.R."/>
            <person name="Hirose N."/>
            <person name="Honda K."/>
        </authorList>
    </citation>
    <scope>NUCLEOTIDE SEQUENCE</scope>
    <source>
        <strain evidence="3">CE91-St12</strain>
    </source>
</reference>
<evidence type="ECO:0000313" key="9">
    <source>
        <dbReference type="EMBL" id="KAB4186049.1"/>
    </source>
</evidence>
<dbReference type="EMBL" id="QRXV01000002">
    <property type="protein sequence ID" value="RGU41000.1"/>
    <property type="molecule type" value="Genomic_DNA"/>
</dbReference>
<dbReference type="EMBL" id="QSIF01000010">
    <property type="protein sequence ID" value="RHC74305.1"/>
    <property type="molecule type" value="Genomic_DNA"/>
</dbReference>
<evidence type="ECO:0000313" key="3">
    <source>
        <dbReference type="EMBL" id="GKH13304.1"/>
    </source>
</evidence>
<evidence type="ECO:0000313" key="50">
    <source>
        <dbReference type="Proteomes" id="UP000284514"/>
    </source>
</evidence>
<evidence type="ECO:0000313" key="23">
    <source>
        <dbReference type="EMBL" id="OUN53745.1"/>
    </source>
</evidence>
<dbReference type="EMBL" id="WCUG01000002">
    <property type="protein sequence ID" value="KAB4173113.1"/>
    <property type="molecule type" value="Genomic_DNA"/>
</dbReference>
<name>A0A139KDU1_BACUN</name>
<evidence type="ECO:0000313" key="41">
    <source>
        <dbReference type="Proteomes" id="UP000260795"/>
    </source>
</evidence>
<evidence type="ECO:0000313" key="59">
    <source>
        <dbReference type="Proteomes" id="UP000438773"/>
    </source>
</evidence>
<dbReference type="EMBL" id="WCUQ01000001">
    <property type="protein sequence ID" value="KAB4128870.1"/>
    <property type="molecule type" value="Genomic_DNA"/>
</dbReference>
<evidence type="ECO:0000313" key="13">
    <source>
        <dbReference type="EMBL" id="KAB4240207.1"/>
    </source>
</evidence>
<dbReference type="EMBL" id="QSOF01000027">
    <property type="protein sequence ID" value="RGI73004.1"/>
    <property type="molecule type" value="Genomic_DNA"/>
</dbReference>
<dbReference type="EMBL" id="JAFBJK010000003">
    <property type="protein sequence ID" value="MBT8726280.1"/>
    <property type="molecule type" value="Genomic_DNA"/>
</dbReference>
<reference evidence="39" key="2">
    <citation type="submission" date="2017-04" db="EMBL/GenBank/DDBJ databases">
        <title>Function of individual gut microbiota members based on whole genome sequencing of pure cultures obtained from chicken caecum.</title>
        <authorList>
            <person name="Medvecky M."/>
            <person name="Cejkova D."/>
            <person name="Polansky O."/>
            <person name="Karasova D."/>
            <person name="Kubasova T."/>
            <person name="Cizek A."/>
            <person name="Rychlik I."/>
        </authorList>
    </citation>
    <scope>NUCLEOTIDE SEQUENCE [LARGE SCALE GENOMIC DNA]</scope>
    <source>
        <strain evidence="39">An67</strain>
    </source>
</reference>
<evidence type="ECO:0000313" key="49">
    <source>
        <dbReference type="Proteomes" id="UP000284022"/>
    </source>
</evidence>
<dbReference type="PATRIC" id="fig|820.27.peg.977"/>
<evidence type="ECO:0000313" key="26">
    <source>
        <dbReference type="EMBL" id="RGK87369.1"/>
    </source>
</evidence>
<evidence type="ECO:0000313" key="38">
    <source>
        <dbReference type="Proteomes" id="UP000186549"/>
    </source>
</evidence>
<evidence type="ECO:0000313" key="51">
    <source>
        <dbReference type="Proteomes" id="UP000284640"/>
    </source>
</evidence>
<evidence type="ECO:0000313" key="4">
    <source>
        <dbReference type="EMBL" id="KAB4095763.1"/>
    </source>
</evidence>
<dbReference type="Proteomes" id="UP000433928">
    <property type="component" value="Unassembled WGS sequence"/>
</dbReference>
<dbReference type="EMBL" id="QSPV01000002">
    <property type="protein sequence ID" value="RGJ96611.1"/>
    <property type="molecule type" value="Genomic_DNA"/>
</dbReference>
<dbReference type="Proteomes" id="UP000196329">
    <property type="component" value="Unassembled WGS sequence"/>
</dbReference>
<evidence type="ECO:0000313" key="11">
    <source>
        <dbReference type="EMBL" id="KAB4212304.1"/>
    </source>
</evidence>
<dbReference type="EMBL" id="WCUR01000046">
    <property type="protein sequence ID" value="KAB4115048.1"/>
    <property type="molecule type" value="Genomic_DNA"/>
</dbReference>
<evidence type="ECO:0000313" key="46">
    <source>
        <dbReference type="Proteomes" id="UP000283601"/>
    </source>
</evidence>
<reference evidence="15 66" key="7">
    <citation type="submission" date="2020-12" db="EMBL/GenBank/DDBJ databases">
        <title>Microorganisms.</title>
        <authorList>
            <person name="Matos J."/>
            <person name="Faleiro L."/>
            <person name="Duarte I."/>
        </authorList>
    </citation>
    <scope>NUCLEOTIDE SEQUENCE [LARGE SCALE GENOMIC DNA]</scope>
    <source>
        <strain evidence="15 66">PtFD3Pch2</strain>
    </source>
</reference>
<evidence type="ECO:0000313" key="29">
    <source>
        <dbReference type="EMBL" id="RGN97470.1"/>
    </source>
</evidence>
<evidence type="ECO:0000313" key="39">
    <source>
        <dbReference type="Proteomes" id="UP000196329"/>
    </source>
</evidence>
<evidence type="ECO:0000313" key="10">
    <source>
        <dbReference type="EMBL" id="KAB4187352.1"/>
    </source>
</evidence>
<evidence type="ECO:0000313" key="43">
    <source>
        <dbReference type="Proteomes" id="UP000260874"/>
    </source>
</evidence>
<dbReference type="Proteomes" id="UP001218502">
    <property type="component" value="Unassembled WGS sequence"/>
</dbReference>
<dbReference type="EMBL" id="JAQNRK010000010">
    <property type="protein sequence ID" value="MDC1794821.1"/>
    <property type="molecule type" value="Genomic_DNA"/>
</dbReference>
<dbReference type="Proteomes" id="UP000284022">
    <property type="component" value="Unassembled WGS sequence"/>
</dbReference>
<reference evidence="55 56" key="5">
    <citation type="journal article" date="2019" name="Nat. Med.">
        <title>A library of human gut bacterial isolates paired with longitudinal multiomics data enables mechanistic microbiome research.</title>
        <authorList>
            <person name="Poyet M."/>
            <person name="Groussin M."/>
            <person name="Gibbons S.M."/>
            <person name="Avila-Pacheco J."/>
            <person name="Jiang X."/>
            <person name="Kearney S.M."/>
            <person name="Perrotta A.R."/>
            <person name="Berdy B."/>
            <person name="Zhao S."/>
            <person name="Lieberman T.D."/>
            <person name="Swanson P.K."/>
            <person name="Smith M."/>
            <person name="Roesemann S."/>
            <person name="Alexander J.E."/>
            <person name="Rich S.A."/>
            <person name="Livny J."/>
            <person name="Vlamakis H."/>
            <person name="Clish C."/>
            <person name="Bullock K."/>
            <person name="Deik A."/>
            <person name="Scott J."/>
            <person name="Pierce K.A."/>
            <person name="Xavier R.J."/>
            <person name="Alm E.J."/>
        </authorList>
    </citation>
    <scope>NUCLEOTIDE SEQUENCE [LARGE SCALE GENOMIC DNA]</scope>
    <source>
        <strain evidence="11 63">BIOML-A11</strain>
        <strain evidence="9 64">BIOML-A19</strain>
        <strain evidence="10 61">BIOML-A21</strain>
        <strain evidence="8 57">BIOML-A27</strain>
        <strain evidence="14 65">BIOML-A3</strain>
        <strain evidence="5 60">BIOML-A36</strain>
        <strain evidence="7 59">BIOML-A37</strain>
        <strain evidence="6 58">BIOML-A38</strain>
        <strain evidence="4 56">BIOML-A42</strain>
        <strain evidence="13 62">BIOML-A5</strain>
        <strain evidence="12 55">BIOML-A6</strain>
    </source>
</reference>
<dbReference type="Proteomes" id="UP000442334">
    <property type="component" value="Unassembled WGS sequence"/>
</dbReference>
<evidence type="ECO:0000313" key="6">
    <source>
        <dbReference type="EMBL" id="KAB4115048.1"/>
    </source>
</evidence>
<dbReference type="Proteomes" id="UP000284514">
    <property type="component" value="Unassembled WGS sequence"/>
</dbReference>
<proteinExistence type="predicted"/>
<evidence type="ECO:0000313" key="54">
    <source>
        <dbReference type="Proteomes" id="UP000320533"/>
    </source>
</evidence>
<evidence type="ECO:0000313" key="22">
    <source>
        <dbReference type="EMBL" id="OKZ35848.1"/>
    </source>
</evidence>
<evidence type="ECO:0000313" key="40">
    <source>
        <dbReference type="Proteomes" id="UP000260759"/>
    </source>
</evidence>
<dbReference type="EMBL" id="QSRK01000003">
    <property type="protein sequence ID" value="RGL16850.1"/>
    <property type="molecule type" value="Genomic_DNA"/>
</dbReference>
<evidence type="ECO:0000313" key="56">
    <source>
        <dbReference type="Proteomes" id="UP000432488"/>
    </source>
</evidence>
<evidence type="ECO:0000313" key="55">
    <source>
        <dbReference type="Proteomes" id="UP000431575"/>
    </source>
</evidence>
<dbReference type="Proteomes" id="UP001222603">
    <property type="component" value="Unassembled WGS sequence"/>
</dbReference>
<dbReference type="EMBL" id="QSHA01000008">
    <property type="protein sequence ID" value="RHB72325.1"/>
    <property type="molecule type" value="Genomic_DNA"/>
</dbReference>
<dbReference type="STRING" id="820.ERS852554_03801"/>
<evidence type="ECO:0000313" key="63">
    <source>
        <dbReference type="Proteomes" id="UP000466952"/>
    </source>
</evidence>
<dbReference type="Proteomes" id="UP000263754">
    <property type="component" value="Unassembled WGS sequence"/>
</dbReference>
<evidence type="ECO:0000313" key="65">
    <source>
        <dbReference type="Proteomes" id="UP000487989"/>
    </source>
</evidence>
<reference evidence="21" key="10">
    <citation type="submission" date="2023-10" db="EMBL/GenBank/DDBJ databases">
        <title>Genome of Potential pathogenic bacteria in Crohn's disease.</title>
        <authorList>
            <person name="Rodriguez-Palacios A."/>
        </authorList>
    </citation>
    <scope>NUCLEOTIDE SEQUENCE</scope>
    <source>
        <strain evidence="21">CavFT-hAR50</strain>
    </source>
</reference>
<dbReference type="EMBL" id="QSTL01000004">
    <property type="protein sequence ID" value="RGM56708.1"/>
    <property type="molecule type" value="Genomic_DNA"/>
</dbReference>
<evidence type="ECO:0000313" key="53">
    <source>
        <dbReference type="Proteomes" id="UP000286114"/>
    </source>
</evidence>
<dbReference type="EMBL" id="WCTJ01000003">
    <property type="protein sequence ID" value="KAB4258088.1"/>
    <property type="molecule type" value="Genomic_DNA"/>
</dbReference>
<evidence type="ECO:0000259" key="1">
    <source>
        <dbReference type="Pfam" id="PF00027"/>
    </source>
</evidence>
<sequence>MTKENNMEVARRFTRRLHELPSEELELIAGLFVRREVHKGELLISEKDIARDIVFVEKGLLRQFYFKEGRDITENFACDGDGAMCIVSLFTGRRNCLQLESLEEGVIWSISYAGLVELSERYLHIARLLRHLLEGSLMLSQYKADSWRFETSRERYARFVRDYPEIARRASVNHIASYLLMTPESLSRVRAGVL</sequence>
<dbReference type="Proteomes" id="UP001055048">
    <property type="component" value="Unassembled WGS sequence"/>
</dbReference>
<dbReference type="EMBL" id="JAWDEU010000002">
    <property type="protein sequence ID" value="MDU0247023.1"/>
    <property type="molecule type" value="Genomic_DNA"/>
</dbReference>
<evidence type="ECO:0000313" key="61">
    <source>
        <dbReference type="Proteomes" id="UP000442334"/>
    </source>
</evidence>
<evidence type="ECO:0000313" key="14">
    <source>
        <dbReference type="EMBL" id="KAB4258088.1"/>
    </source>
</evidence>
<evidence type="ECO:0000313" key="27">
    <source>
        <dbReference type="EMBL" id="RGL16850.1"/>
    </source>
</evidence>
<evidence type="ECO:0000313" key="21">
    <source>
        <dbReference type="EMBL" id="MDU0247023.1"/>
    </source>
</evidence>
<dbReference type="EMBL" id="QSKL01000013">
    <property type="protein sequence ID" value="RHE58771.1"/>
    <property type="molecule type" value="Genomic_DNA"/>
</dbReference>
<evidence type="ECO:0000313" key="31">
    <source>
        <dbReference type="EMBL" id="RGU41000.1"/>
    </source>
</evidence>
<dbReference type="Proteomes" id="UP000260874">
    <property type="component" value="Unassembled WGS sequence"/>
</dbReference>
<dbReference type="Proteomes" id="UP000260844">
    <property type="component" value="Unassembled WGS sequence"/>
</dbReference>
<dbReference type="Proteomes" id="UP000284640">
    <property type="component" value="Unassembled WGS sequence"/>
</dbReference>
<dbReference type="InterPro" id="IPR014710">
    <property type="entry name" value="RmlC-like_jellyroll"/>
</dbReference>
<keyword evidence="66" id="KW-1185">Reference proteome</keyword>
<dbReference type="Proteomes" id="UP000260759">
    <property type="component" value="Unassembled WGS sequence"/>
</dbReference>
<dbReference type="Proteomes" id="UP000286114">
    <property type="component" value="Unassembled WGS sequence"/>
</dbReference>
<dbReference type="EMBL" id="QRVP01000001">
    <property type="protein sequence ID" value="RGS57555.1"/>
    <property type="molecule type" value="Genomic_DNA"/>
</dbReference>
<dbReference type="EMBL" id="JAQNSG010000003">
    <property type="protein sequence ID" value="MDC1879187.1"/>
    <property type="molecule type" value="Genomic_DNA"/>
</dbReference>
<evidence type="ECO:0000313" key="12">
    <source>
        <dbReference type="EMBL" id="KAB4238270.1"/>
    </source>
</evidence>
<dbReference type="GeneID" id="99750940"/>
<dbReference type="Proteomes" id="UP001214113">
    <property type="component" value="Unassembled WGS sequence"/>
</dbReference>
<evidence type="ECO:0000313" key="28">
    <source>
        <dbReference type="EMBL" id="RGM56708.1"/>
    </source>
</evidence>